<dbReference type="GO" id="GO:0005829">
    <property type="term" value="C:cytosol"/>
    <property type="evidence" value="ECO:0007669"/>
    <property type="project" value="TreeGrafter"/>
</dbReference>
<evidence type="ECO:0000259" key="1">
    <source>
        <dbReference type="Pfam" id="PF02036"/>
    </source>
</evidence>
<dbReference type="EMBL" id="CAKOFQ010006833">
    <property type="protein sequence ID" value="CAH1975136.1"/>
    <property type="molecule type" value="Genomic_DNA"/>
</dbReference>
<dbReference type="FunFam" id="3.30.1050.10:FF:000001">
    <property type="entry name" value="Putative Non-specific lipid-transfer protein"/>
    <property type="match status" value="1"/>
</dbReference>
<name>A0A9P0KIV7_ACAOB</name>
<protein>
    <recommendedName>
        <fullName evidence="1">SCP2 domain-containing protein</fullName>
    </recommendedName>
</protein>
<dbReference type="InterPro" id="IPR003033">
    <property type="entry name" value="SCP2_sterol-bd_dom"/>
</dbReference>
<dbReference type="Proteomes" id="UP001152888">
    <property type="component" value="Unassembled WGS sequence"/>
</dbReference>
<feature type="domain" description="SCP2" evidence="1">
    <location>
        <begin position="21"/>
        <end position="120"/>
    </location>
</feature>
<gene>
    <name evidence="2" type="ORF">ACAOBT_LOCUS11466</name>
</gene>
<sequence length="134" mass="14825">MAGSGSVVSENDFSVTPYLKILQQAMEEDEDGLINSHRAIYGLKIINRDGKTGYWVVNCKQGKGKIEFNGKDKPDVTFIVKDADIKELITGKIPPQKAFFQGKVKIQGNMGLAMKLAELQRTAAKKIEVLRAKL</sequence>
<organism evidence="2 3">
    <name type="scientific">Acanthoscelides obtectus</name>
    <name type="common">Bean weevil</name>
    <name type="synonym">Bruchus obtectus</name>
    <dbReference type="NCBI Taxonomy" id="200917"/>
    <lineage>
        <taxon>Eukaryota</taxon>
        <taxon>Metazoa</taxon>
        <taxon>Ecdysozoa</taxon>
        <taxon>Arthropoda</taxon>
        <taxon>Hexapoda</taxon>
        <taxon>Insecta</taxon>
        <taxon>Pterygota</taxon>
        <taxon>Neoptera</taxon>
        <taxon>Endopterygota</taxon>
        <taxon>Coleoptera</taxon>
        <taxon>Polyphaga</taxon>
        <taxon>Cucujiformia</taxon>
        <taxon>Chrysomeloidea</taxon>
        <taxon>Chrysomelidae</taxon>
        <taxon>Bruchinae</taxon>
        <taxon>Bruchini</taxon>
        <taxon>Acanthoscelides</taxon>
    </lineage>
</organism>
<dbReference type="PANTHER" id="PTHR10094:SF25">
    <property type="entry name" value="SCP2 STEROL-BINDING DOMAIN-CONTAINING PROTEIN 1"/>
    <property type="match status" value="1"/>
</dbReference>
<dbReference type="PANTHER" id="PTHR10094">
    <property type="entry name" value="STEROL CARRIER PROTEIN 2 SCP-2 FAMILY PROTEIN"/>
    <property type="match status" value="1"/>
</dbReference>
<keyword evidence="3" id="KW-1185">Reference proteome</keyword>
<dbReference type="OrthoDB" id="542135at2759"/>
<dbReference type="AlphaFoldDB" id="A0A9P0KIV7"/>
<dbReference type="Gene3D" id="3.30.1050.10">
    <property type="entry name" value="SCP2 sterol-binding domain"/>
    <property type="match status" value="1"/>
</dbReference>
<evidence type="ECO:0000313" key="2">
    <source>
        <dbReference type="EMBL" id="CAH1975136.1"/>
    </source>
</evidence>
<dbReference type="SUPFAM" id="SSF55718">
    <property type="entry name" value="SCP-like"/>
    <property type="match status" value="1"/>
</dbReference>
<accession>A0A9P0KIV7</accession>
<dbReference type="Pfam" id="PF02036">
    <property type="entry name" value="SCP2"/>
    <property type="match status" value="1"/>
</dbReference>
<evidence type="ECO:0000313" key="3">
    <source>
        <dbReference type="Proteomes" id="UP001152888"/>
    </source>
</evidence>
<reference evidence="2" key="1">
    <citation type="submission" date="2022-03" db="EMBL/GenBank/DDBJ databases">
        <authorList>
            <person name="Sayadi A."/>
        </authorList>
    </citation>
    <scope>NUCLEOTIDE SEQUENCE</scope>
</reference>
<comment type="caution">
    <text evidence="2">The sequence shown here is derived from an EMBL/GenBank/DDBJ whole genome shotgun (WGS) entry which is preliminary data.</text>
</comment>
<proteinExistence type="predicted"/>
<dbReference type="InterPro" id="IPR036527">
    <property type="entry name" value="SCP2_sterol-bd_dom_sf"/>
</dbReference>